<dbReference type="NCBIfam" id="TIGR01643">
    <property type="entry name" value="YD_repeat_2x"/>
    <property type="match status" value="1"/>
</dbReference>
<evidence type="ECO:0000256" key="5">
    <source>
        <dbReference type="SAM" id="SignalP"/>
    </source>
</evidence>
<proteinExistence type="predicted"/>
<feature type="non-terminal residue" evidence="7">
    <location>
        <position position="1374"/>
    </location>
</feature>
<dbReference type="SUPFAM" id="SSF69318">
    <property type="entry name" value="Integrin alpha N-terminal domain"/>
    <property type="match status" value="2"/>
</dbReference>
<feature type="chain" id="PRO_5041354721" evidence="5">
    <location>
        <begin position="23"/>
        <end position="1374"/>
    </location>
</feature>
<sequence>MMVYLIRSVLCVLLVCSTLYHAHASTEYVGTLAGEFRVAESGAATYTVPITVPKARGDVAPQIALQYHSHNTREGLLGVGWQLSASSAITRCPSTPIMDSTITPIYFDTRDHFCLDGQRLVVSSGQKGHDGTTYHTDIDNFAVITSFDDNHDGHPRYFSVQTKSGETHYYGDVSHAPYPYRGEDALVLHPEQSHVAKAWMLKAIEDVAGNYIEFHYHSSAMSGAALLSHIQYGGHIQGDAPYIDVRFEYEHTGTGFSGYYFGMPVRNDQRLTDITVLQDGHTYRKYTLNYDVAAHLQAKTTLTSIVECAPRSGQQLSLRCKPATQFAWHGVPDTPYYQPFASAERWLSHHRYAEHRLFDINGDGVDDVVYEKDGAWRARITHFGDIHLSHVGAGSKERSYAMAFDGNVDGVMDLLVFHGSTVMYVYLDTHSRPVQVNTQMHIPFTDYQRGVISADVNGDGRSDLVYQQSGHVRALINPAGQGRWQRITLHAFAADDVVNLRLFDEAKDTTAAFDVNGDGRTDFVFELQKREYYCVFSGPIFNPRSMPRPLAEPAISAMRTEFDAFAAAEPGLDAGLDAGLDNGGKFECMRRGGRWVSQRYTTQEMFVSSGDMATPRLRATGTLGTASTEQMRPVDINGDGLSDIMYTLNGTWFYRISTGTYFRQGQSTGLSASNALSHRTHFVDINGDGRTDILHASRETQLDIYMSSPIDGVSDRVSFSRTGTRHVSANARIHLGLLNRDNHIDVLTYQRGTWSVYWGQQHPAVDTIHTITNGFGVSTEIDYRAQSDPAVYTLTQPRHSLPEQVIAPGRGPNLVYQVHTDSNVDIDSYTKERLSVRYHYRDALLHIAGRGVLGFGELQTQDRQTGVVTTTSYHQDASGQRYALIGMPLATTQTLNDKVLSTSTNTLAVKTTATGSLFPYIASSTDSIIHVDDDAQAVHEVGAIHTTYEYDDYGNLTYSKTEQYDRRSSWYTPYIRTETTNTYGSDENMQRLGRLTKTQVTHSSNVAGTNKRQSVFTYQANGLLQSSTVYGDSVTGNYHAQDPRYVGHHLKTLYAYDAYGQQTAQCTTDDISQTQVLDASSQSHGARCAHTEYSDDGRVISASINSLGERTTLDYDASHGEHLGIIYQVTTTTENGVSTRVHIDGFGRQVATTLPNGVIQRTSMGYTSSYAAHFYEQRTQPGQAPVTVYYDAWGREVASVTRKREVNDEYQDIVVKKTYDNQGRLASVSQPNDFTATTTTAYDVLGRPTSVTRPEGQVETVSRSNGAIITTNALGQVHTEQRDPFGQLRSTKDNLGNEVFFTYDVMGNLTRTSNSFNRQVIANTYDSWGRKINTTDPDKGTWRYKYNHYGELIEQSDAMGHRYDFTYDSLGRMV</sequence>
<evidence type="ECO:0000256" key="4">
    <source>
        <dbReference type="ARBA" id="ARBA00023026"/>
    </source>
</evidence>
<keyword evidence="8" id="KW-1185">Reference proteome</keyword>
<dbReference type="InterPro" id="IPR028994">
    <property type="entry name" value="Integrin_alpha_N"/>
</dbReference>
<evidence type="ECO:0000256" key="1">
    <source>
        <dbReference type="ARBA" id="ARBA00004613"/>
    </source>
</evidence>
<evidence type="ECO:0000259" key="6">
    <source>
        <dbReference type="Pfam" id="PF12256"/>
    </source>
</evidence>
<evidence type="ECO:0000256" key="2">
    <source>
        <dbReference type="ARBA" id="ARBA00022525"/>
    </source>
</evidence>
<dbReference type="InterPro" id="IPR013517">
    <property type="entry name" value="FG-GAP"/>
</dbReference>
<feature type="signal peptide" evidence="5">
    <location>
        <begin position="1"/>
        <end position="22"/>
    </location>
</feature>
<protein>
    <submittedName>
        <fullName evidence="7">FG-GAP-like repeat-containing protein</fullName>
    </submittedName>
</protein>
<dbReference type="GO" id="GO:0005737">
    <property type="term" value="C:cytoplasm"/>
    <property type="evidence" value="ECO:0007669"/>
    <property type="project" value="InterPro"/>
</dbReference>
<dbReference type="InterPro" id="IPR022045">
    <property type="entry name" value="TcdB_toxin_mid/N"/>
</dbReference>
<dbReference type="GO" id="GO:0005576">
    <property type="term" value="C:extracellular region"/>
    <property type="evidence" value="ECO:0007669"/>
    <property type="project" value="UniProtKB-SubCell"/>
</dbReference>
<dbReference type="InterPro" id="IPR003284">
    <property type="entry name" value="Sal_SpvB"/>
</dbReference>
<name>A0AA42BL50_9ALTE</name>
<evidence type="ECO:0000313" key="7">
    <source>
        <dbReference type="EMBL" id="MCP3428468.1"/>
    </source>
</evidence>
<dbReference type="PANTHER" id="PTHR32305:SF15">
    <property type="entry name" value="PROTEIN RHSA-RELATED"/>
    <property type="match status" value="1"/>
</dbReference>
<evidence type="ECO:0000256" key="3">
    <source>
        <dbReference type="ARBA" id="ARBA00022729"/>
    </source>
</evidence>
<evidence type="ECO:0000313" key="8">
    <source>
        <dbReference type="Proteomes" id="UP001165413"/>
    </source>
</evidence>
<accession>A0AA42BL50</accession>
<reference evidence="7" key="1">
    <citation type="submission" date="2022-07" db="EMBL/GenBank/DDBJ databases">
        <title>Characterization of the Novel Bacterium Alteromonas immobilis LMIT006 and Alteromonas gregis LMIT007.</title>
        <authorList>
            <person name="Lin X."/>
        </authorList>
    </citation>
    <scope>NUCLEOTIDE SEQUENCE</scope>
    <source>
        <strain evidence="7">LMIT007</strain>
    </source>
</reference>
<keyword evidence="4" id="KW-0843">Virulence</keyword>
<comment type="caution">
    <text evidence="7">The sequence shown here is derived from an EMBL/GenBank/DDBJ whole genome shotgun (WGS) entry which is preliminary data.</text>
</comment>
<comment type="subcellular location">
    <subcellularLocation>
        <location evidence="1">Secreted</location>
    </subcellularLocation>
</comment>
<keyword evidence="3 5" id="KW-0732">Signal</keyword>
<dbReference type="Gene3D" id="2.180.10.10">
    <property type="entry name" value="RHS repeat-associated core"/>
    <property type="match status" value="2"/>
</dbReference>
<dbReference type="InterPro" id="IPR050708">
    <property type="entry name" value="T6SS_VgrG/RHS"/>
</dbReference>
<dbReference type="InterPro" id="IPR006530">
    <property type="entry name" value="YD"/>
</dbReference>
<dbReference type="Proteomes" id="UP001165413">
    <property type="component" value="Unassembled WGS sequence"/>
</dbReference>
<dbReference type="EMBL" id="JANATA010000008">
    <property type="protein sequence ID" value="MCP3428468.1"/>
    <property type="molecule type" value="Genomic_DNA"/>
</dbReference>
<dbReference type="Pfam" id="PF05593">
    <property type="entry name" value="RHS_repeat"/>
    <property type="match status" value="1"/>
</dbReference>
<dbReference type="InterPro" id="IPR031325">
    <property type="entry name" value="RHS_repeat"/>
</dbReference>
<dbReference type="Pfam" id="PF12256">
    <property type="entry name" value="TcdB_toxin_midN"/>
    <property type="match status" value="1"/>
</dbReference>
<dbReference type="Pfam" id="PF03534">
    <property type="entry name" value="SpvB"/>
    <property type="match status" value="1"/>
</dbReference>
<keyword evidence="2" id="KW-0964">Secreted</keyword>
<gene>
    <name evidence="7" type="ORF">NLF92_05860</name>
</gene>
<organism evidence="7 8">
    <name type="scientific">Opacimonas viscosa</name>
    <dbReference type="NCBI Taxonomy" id="2961944"/>
    <lineage>
        <taxon>Bacteria</taxon>
        <taxon>Pseudomonadati</taxon>
        <taxon>Pseudomonadota</taxon>
        <taxon>Gammaproteobacteria</taxon>
        <taxon>Alteromonadales</taxon>
        <taxon>Alteromonadaceae</taxon>
        <taxon>Opacimonas</taxon>
    </lineage>
</organism>
<dbReference type="PANTHER" id="PTHR32305">
    <property type="match status" value="1"/>
</dbReference>
<feature type="domain" description="Insecticide toxin TcdB middle/N-terminal" evidence="6">
    <location>
        <begin position="749"/>
        <end position="875"/>
    </location>
</feature>
<dbReference type="Pfam" id="PF13517">
    <property type="entry name" value="FG-GAP_3"/>
    <property type="match status" value="2"/>
</dbReference>